<gene>
    <name evidence="2" type="ORF">GCM10008942_09350</name>
</gene>
<organism evidence="2 3">
    <name type="scientific">Rhizomicrobium electricum</name>
    <dbReference type="NCBI Taxonomy" id="480070"/>
    <lineage>
        <taxon>Bacteria</taxon>
        <taxon>Pseudomonadati</taxon>
        <taxon>Pseudomonadota</taxon>
        <taxon>Alphaproteobacteria</taxon>
        <taxon>Micropepsales</taxon>
        <taxon>Micropepsaceae</taxon>
        <taxon>Rhizomicrobium</taxon>
    </lineage>
</organism>
<comment type="caution">
    <text evidence="2">The sequence shown here is derived from an EMBL/GenBank/DDBJ whole genome shotgun (WGS) entry which is preliminary data.</text>
</comment>
<keyword evidence="3" id="KW-1185">Reference proteome</keyword>
<evidence type="ECO:0000313" key="3">
    <source>
        <dbReference type="Proteomes" id="UP001499951"/>
    </source>
</evidence>
<reference evidence="2 3" key="1">
    <citation type="journal article" date="2019" name="Int. J. Syst. Evol. Microbiol.">
        <title>The Global Catalogue of Microorganisms (GCM) 10K type strain sequencing project: providing services to taxonomists for standard genome sequencing and annotation.</title>
        <authorList>
            <consortium name="The Broad Institute Genomics Platform"/>
            <consortium name="The Broad Institute Genome Sequencing Center for Infectious Disease"/>
            <person name="Wu L."/>
            <person name="Ma J."/>
        </authorList>
    </citation>
    <scope>NUCLEOTIDE SEQUENCE [LARGE SCALE GENOMIC DNA]</scope>
    <source>
        <strain evidence="2 3">JCM 15089</strain>
    </source>
</reference>
<protein>
    <submittedName>
        <fullName evidence="2">Uncharacterized protein</fullName>
    </submittedName>
</protein>
<evidence type="ECO:0000256" key="1">
    <source>
        <dbReference type="SAM" id="MobiDB-lite"/>
    </source>
</evidence>
<sequence>MDTTGTTADDRCGKTTNRKSWRNPQVTVLADIEDTSKIDDLLEFSESQGPS</sequence>
<dbReference type="EMBL" id="BAAADD010000002">
    <property type="protein sequence ID" value="GAA0563046.1"/>
    <property type="molecule type" value="Genomic_DNA"/>
</dbReference>
<name>A0ABN1EBD4_9PROT</name>
<dbReference type="Proteomes" id="UP001499951">
    <property type="component" value="Unassembled WGS sequence"/>
</dbReference>
<dbReference type="RefSeq" id="WP_166932504.1">
    <property type="nucleotide sequence ID" value="NZ_BAAADD010000002.1"/>
</dbReference>
<accession>A0ABN1EBD4</accession>
<feature type="region of interest" description="Disordered" evidence="1">
    <location>
        <begin position="1"/>
        <end position="22"/>
    </location>
</feature>
<proteinExistence type="predicted"/>
<evidence type="ECO:0000313" key="2">
    <source>
        <dbReference type="EMBL" id="GAA0563046.1"/>
    </source>
</evidence>